<dbReference type="InterPro" id="IPR004881">
    <property type="entry name" value="Ribosome_biogen_GTPase_RsgA"/>
</dbReference>
<keyword evidence="14" id="KW-1185">Reference proteome</keyword>
<dbReference type="InterPro" id="IPR030378">
    <property type="entry name" value="G_CP_dom"/>
</dbReference>
<dbReference type="GO" id="GO:0042274">
    <property type="term" value="P:ribosomal small subunit biogenesis"/>
    <property type="evidence" value="ECO:0007669"/>
    <property type="project" value="UniProtKB-UniRule"/>
</dbReference>
<dbReference type="NCBIfam" id="TIGR00157">
    <property type="entry name" value="ribosome small subunit-dependent GTPase A"/>
    <property type="match status" value="1"/>
</dbReference>
<evidence type="ECO:0000259" key="11">
    <source>
        <dbReference type="PROSITE" id="PS50936"/>
    </source>
</evidence>
<evidence type="ECO:0000259" key="12">
    <source>
        <dbReference type="PROSITE" id="PS51721"/>
    </source>
</evidence>
<feature type="binding site" evidence="10">
    <location>
        <position position="298"/>
    </location>
    <ligand>
        <name>Zn(2+)</name>
        <dbReference type="ChEBI" id="CHEBI:29105"/>
    </ligand>
</feature>
<keyword evidence="6 10" id="KW-0378">Hydrolase</keyword>
<dbReference type="SUPFAM" id="SSF52540">
    <property type="entry name" value="P-loop containing nucleoside triphosphate hydrolases"/>
    <property type="match status" value="1"/>
</dbReference>
<evidence type="ECO:0000313" key="14">
    <source>
        <dbReference type="Proteomes" id="UP001153404"/>
    </source>
</evidence>
<evidence type="ECO:0000256" key="4">
    <source>
        <dbReference type="ARBA" id="ARBA00022730"/>
    </source>
</evidence>
<reference evidence="13" key="1">
    <citation type="submission" date="2022-10" db="EMBL/GenBank/DDBJ databases">
        <title>Comparative genomic analysis of Cohnella hashimotonis sp. nov., isolated from the International Space Station.</title>
        <authorList>
            <person name="Simpson A."/>
            <person name="Venkateswaran K."/>
        </authorList>
    </citation>
    <scope>NUCLEOTIDE SEQUENCE</scope>
    <source>
        <strain evidence="13">DSM 28161</strain>
    </source>
</reference>
<keyword evidence="3 10" id="KW-0479">Metal-binding</keyword>
<dbReference type="CDD" id="cd01854">
    <property type="entry name" value="YjeQ_EngC"/>
    <property type="match status" value="1"/>
</dbReference>
<organism evidence="13 14">
    <name type="scientific">Cohnella rhizosphaerae</name>
    <dbReference type="NCBI Taxonomy" id="1457232"/>
    <lineage>
        <taxon>Bacteria</taxon>
        <taxon>Bacillati</taxon>
        <taxon>Bacillota</taxon>
        <taxon>Bacilli</taxon>
        <taxon>Bacillales</taxon>
        <taxon>Paenibacillaceae</taxon>
        <taxon>Cohnella</taxon>
    </lineage>
</organism>
<feature type="binding site" evidence="10">
    <location>
        <begin position="160"/>
        <end position="163"/>
    </location>
    <ligand>
        <name>GTP</name>
        <dbReference type="ChEBI" id="CHEBI:37565"/>
    </ligand>
</feature>
<dbReference type="PROSITE" id="PS51721">
    <property type="entry name" value="G_CP"/>
    <property type="match status" value="1"/>
</dbReference>
<dbReference type="Gene3D" id="1.10.40.50">
    <property type="entry name" value="Probable gtpase engc, domain 3"/>
    <property type="match status" value="1"/>
</dbReference>
<evidence type="ECO:0000256" key="6">
    <source>
        <dbReference type="ARBA" id="ARBA00022801"/>
    </source>
</evidence>
<keyword evidence="5 10" id="KW-0547">Nucleotide-binding</keyword>
<protein>
    <recommendedName>
        <fullName evidence="10">Small ribosomal subunit biogenesis GTPase RsgA</fullName>
        <ecNumber evidence="10">3.6.1.-</ecNumber>
    </recommendedName>
</protein>
<gene>
    <name evidence="10 13" type="primary">rsgA</name>
    <name evidence="13" type="ORF">OMP40_01675</name>
</gene>
<dbReference type="InterPro" id="IPR010914">
    <property type="entry name" value="RsgA_GTPase_dom"/>
</dbReference>
<dbReference type="PANTHER" id="PTHR32120:SF10">
    <property type="entry name" value="SMALL RIBOSOMAL SUBUNIT BIOGENESIS GTPASE RSGA"/>
    <property type="match status" value="1"/>
</dbReference>
<dbReference type="Proteomes" id="UP001153404">
    <property type="component" value="Unassembled WGS sequence"/>
</dbReference>
<dbReference type="EC" id="3.6.1.-" evidence="10"/>
<feature type="binding site" evidence="10">
    <location>
        <position position="306"/>
    </location>
    <ligand>
        <name>Zn(2+)</name>
        <dbReference type="ChEBI" id="CHEBI:29105"/>
    </ligand>
</feature>
<dbReference type="EMBL" id="JAPDIA010000001">
    <property type="protein sequence ID" value="MDG0808265.1"/>
    <property type="molecule type" value="Genomic_DNA"/>
</dbReference>
<comment type="cofactor">
    <cofactor evidence="10">
        <name>Zn(2+)</name>
        <dbReference type="ChEBI" id="CHEBI:29105"/>
    </cofactor>
    <text evidence="10">Binds 1 zinc ion per subunit.</text>
</comment>
<comment type="caution">
    <text evidence="13">The sequence shown here is derived from an EMBL/GenBank/DDBJ whole genome shotgun (WGS) entry which is preliminary data.</text>
</comment>
<keyword evidence="2 10" id="KW-0690">Ribosome biogenesis</keyword>
<dbReference type="GO" id="GO:0005525">
    <property type="term" value="F:GTP binding"/>
    <property type="evidence" value="ECO:0007669"/>
    <property type="project" value="UniProtKB-UniRule"/>
</dbReference>
<accession>A0A9X4KPC2</accession>
<evidence type="ECO:0000256" key="8">
    <source>
        <dbReference type="ARBA" id="ARBA00022884"/>
    </source>
</evidence>
<dbReference type="Gene3D" id="3.40.50.300">
    <property type="entry name" value="P-loop containing nucleotide triphosphate hydrolases"/>
    <property type="match status" value="1"/>
</dbReference>
<evidence type="ECO:0000256" key="1">
    <source>
        <dbReference type="ARBA" id="ARBA00022490"/>
    </source>
</evidence>
<feature type="binding site" evidence="10">
    <location>
        <begin position="212"/>
        <end position="220"/>
    </location>
    <ligand>
        <name>GTP</name>
        <dbReference type="ChEBI" id="CHEBI:37565"/>
    </ligand>
</feature>
<evidence type="ECO:0000256" key="2">
    <source>
        <dbReference type="ARBA" id="ARBA00022517"/>
    </source>
</evidence>
<keyword evidence="1 10" id="KW-0963">Cytoplasm</keyword>
<dbReference type="GO" id="GO:0003924">
    <property type="term" value="F:GTPase activity"/>
    <property type="evidence" value="ECO:0007669"/>
    <property type="project" value="UniProtKB-UniRule"/>
</dbReference>
<evidence type="ECO:0000256" key="9">
    <source>
        <dbReference type="ARBA" id="ARBA00023134"/>
    </source>
</evidence>
<evidence type="ECO:0000256" key="10">
    <source>
        <dbReference type="HAMAP-Rule" id="MF_01820"/>
    </source>
</evidence>
<keyword evidence="7 10" id="KW-0862">Zinc</keyword>
<evidence type="ECO:0000313" key="13">
    <source>
        <dbReference type="EMBL" id="MDG0808265.1"/>
    </source>
</evidence>
<evidence type="ECO:0000256" key="7">
    <source>
        <dbReference type="ARBA" id="ARBA00022833"/>
    </source>
</evidence>
<evidence type="ECO:0000256" key="5">
    <source>
        <dbReference type="ARBA" id="ARBA00022741"/>
    </source>
</evidence>
<keyword evidence="8 10" id="KW-0694">RNA-binding</keyword>
<evidence type="ECO:0000256" key="3">
    <source>
        <dbReference type="ARBA" id="ARBA00022723"/>
    </source>
</evidence>
<name>A0A9X4KPC2_9BACL</name>
<feature type="binding site" evidence="10">
    <location>
        <position position="300"/>
    </location>
    <ligand>
        <name>Zn(2+)</name>
        <dbReference type="ChEBI" id="CHEBI:29105"/>
    </ligand>
</feature>
<comment type="function">
    <text evidence="10">One of several proteins that assist in the late maturation steps of the functional core of the 30S ribosomal subunit. Helps release RbfA from mature subunits. May play a role in the assembly of ribosomal proteins into the subunit. Circularly permuted GTPase that catalyzes slow GTP hydrolysis, GTPase activity is stimulated by the 30S ribosomal subunit.</text>
</comment>
<feature type="domain" description="EngC GTPase" evidence="11">
    <location>
        <begin position="121"/>
        <end position="268"/>
    </location>
</feature>
<dbReference type="InterPro" id="IPR027417">
    <property type="entry name" value="P-loop_NTPase"/>
</dbReference>
<dbReference type="AlphaFoldDB" id="A0A9X4KPC2"/>
<dbReference type="Pfam" id="PF03193">
    <property type="entry name" value="RsgA_GTPase"/>
    <property type="match status" value="1"/>
</dbReference>
<dbReference type="PROSITE" id="PS50936">
    <property type="entry name" value="ENGC_GTPASE"/>
    <property type="match status" value="1"/>
</dbReference>
<sequence>MNEYEKTAWPEMESYGWDEERDKDYAAIPPFGKKLAPARVVAQFSHQYRIATPWGDRLAEVSGKFAFAAATPGDYPAVGDWVAAEMPDGDSHAIVHALLPRRTKIMRRAAGSRPDEQLIGANIDTVFIVASLNEDWNLRRIERYLIAVREGGAEPVLLLTKADLCDDPERYVRETKSIAPEVPVIPVSARSDQGREALAPFLSPGKTVGATGSSGVGKSTLLNWLAGEPRQSVQGIREDDARGRHTTTHRELFVLPSGAVWLDTPGMRELQLWEAEDGWQATFSDIEALASSCRFRDCRHESEQGCAVREALNSGALDPARYANYRKTERELARLALKEQRAGKRLAKGEAARGAKPAAGARRQWRVAIFEDED</sequence>
<dbReference type="HAMAP" id="MF_01820">
    <property type="entry name" value="GTPase_RsgA"/>
    <property type="match status" value="1"/>
</dbReference>
<dbReference type="GO" id="GO:0046872">
    <property type="term" value="F:metal ion binding"/>
    <property type="evidence" value="ECO:0007669"/>
    <property type="project" value="UniProtKB-KW"/>
</dbReference>
<dbReference type="RefSeq" id="WP_277528640.1">
    <property type="nucleotide sequence ID" value="NZ_JAPDIA010000001.1"/>
</dbReference>
<keyword evidence="4 10" id="KW-0699">rRNA-binding</keyword>
<dbReference type="PANTHER" id="PTHR32120">
    <property type="entry name" value="SMALL RIBOSOMAL SUBUNIT BIOGENESIS GTPASE RSGA"/>
    <property type="match status" value="1"/>
</dbReference>
<dbReference type="GO" id="GO:0005737">
    <property type="term" value="C:cytoplasm"/>
    <property type="evidence" value="ECO:0007669"/>
    <property type="project" value="UniProtKB-SubCell"/>
</dbReference>
<dbReference type="GO" id="GO:0019843">
    <property type="term" value="F:rRNA binding"/>
    <property type="evidence" value="ECO:0007669"/>
    <property type="project" value="UniProtKB-KW"/>
</dbReference>
<proteinExistence type="inferred from homology"/>
<comment type="subunit">
    <text evidence="10">Monomer. Associates with 30S ribosomal subunit, binds 16S rRNA.</text>
</comment>
<feature type="domain" description="CP-type G" evidence="12">
    <location>
        <begin position="115"/>
        <end position="270"/>
    </location>
</feature>
<feature type="binding site" evidence="10">
    <location>
        <position position="293"/>
    </location>
    <ligand>
        <name>Zn(2+)</name>
        <dbReference type="ChEBI" id="CHEBI:29105"/>
    </ligand>
</feature>
<comment type="similarity">
    <text evidence="10">Belongs to the TRAFAC class YlqF/YawG GTPase family. RsgA subfamily.</text>
</comment>
<comment type="subcellular location">
    <subcellularLocation>
        <location evidence="10">Cytoplasm</location>
    </subcellularLocation>
</comment>
<keyword evidence="9 10" id="KW-0342">GTP-binding</keyword>